<comment type="caution">
    <text evidence="1">The sequence shown here is derived from an EMBL/GenBank/DDBJ whole genome shotgun (WGS) entry which is preliminary data.</text>
</comment>
<reference evidence="1" key="1">
    <citation type="submission" date="2021-08" db="EMBL/GenBank/DDBJ databases">
        <title>The first chromosome-level gecko genome reveals the dynamic sex chromosomes of Neotropical dwarf geckos (Sphaerodactylidae: Sphaerodactylus).</title>
        <authorList>
            <person name="Pinto B.J."/>
            <person name="Keating S.E."/>
            <person name="Gamble T."/>
        </authorList>
    </citation>
    <scope>NUCLEOTIDE SEQUENCE</scope>
    <source>
        <strain evidence="1">TG3544</strain>
    </source>
</reference>
<dbReference type="Proteomes" id="UP000827872">
    <property type="component" value="Linkage Group LG15"/>
</dbReference>
<sequence>MRGTHLHPGPRAPLLQGTNCVLVCACAERRGPRAPLRQGPSPHPAEALDQRALLPSLPQAALLQSRLQVGHPQRLEWPPVQSHLLPVRHLVWRRCLPSPELRGCSEASGGGFGALKWTRTACAEPGADAASCRMAEPLPLSYVTAQEIRCLLHWLSSWAPAQRGRFLQDLVDKAVPCKVLPLLEGLAGLSMEAGKPPSIFECQMRLWDQWFRGWSENERNEFVRQLEEVEPDMASRFYQEVAKTAGQE</sequence>
<gene>
    <name evidence="1" type="ORF">K3G42_014227</name>
</gene>
<evidence type="ECO:0000313" key="2">
    <source>
        <dbReference type="Proteomes" id="UP000827872"/>
    </source>
</evidence>
<organism evidence="1 2">
    <name type="scientific">Sphaerodactylus townsendi</name>
    <dbReference type="NCBI Taxonomy" id="933632"/>
    <lineage>
        <taxon>Eukaryota</taxon>
        <taxon>Metazoa</taxon>
        <taxon>Chordata</taxon>
        <taxon>Craniata</taxon>
        <taxon>Vertebrata</taxon>
        <taxon>Euteleostomi</taxon>
        <taxon>Lepidosauria</taxon>
        <taxon>Squamata</taxon>
        <taxon>Bifurcata</taxon>
        <taxon>Gekkota</taxon>
        <taxon>Sphaerodactylidae</taxon>
        <taxon>Sphaerodactylus</taxon>
    </lineage>
</organism>
<protein>
    <submittedName>
        <fullName evidence="1">Uncharacterized protein</fullName>
    </submittedName>
</protein>
<keyword evidence="2" id="KW-1185">Reference proteome</keyword>
<evidence type="ECO:0000313" key="1">
    <source>
        <dbReference type="EMBL" id="KAH7997237.1"/>
    </source>
</evidence>
<accession>A0ACB8EWI9</accession>
<dbReference type="EMBL" id="CM037628">
    <property type="protein sequence ID" value="KAH7997237.1"/>
    <property type="molecule type" value="Genomic_DNA"/>
</dbReference>
<name>A0ACB8EWI9_9SAUR</name>
<proteinExistence type="predicted"/>